<dbReference type="EMBL" id="BJWL01000004">
    <property type="protein sequence ID" value="GFY85451.1"/>
    <property type="molecule type" value="Genomic_DNA"/>
</dbReference>
<name>A0A7J0EG71_9ERIC</name>
<feature type="region of interest" description="Disordered" evidence="1">
    <location>
        <begin position="1"/>
        <end position="24"/>
    </location>
</feature>
<accession>A0A7J0EG71</accession>
<dbReference type="AlphaFoldDB" id="A0A7J0EG71"/>
<keyword evidence="3" id="KW-1185">Reference proteome</keyword>
<reference evidence="2 3" key="1">
    <citation type="submission" date="2019-07" db="EMBL/GenBank/DDBJ databases">
        <title>De Novo Assembly of kiwifruit Actinidia rufa.</title>
        <authorList>
            <person name="Sugita-Konishi S."/>
            <person name="Sato K."/>
            <person name="Mori E."/>
            <person name="Abe Y."/>
            <person name="Kisaki G."/>
            <person name="Hamano K."/>
            <person name="Suezawa K."/>
            <person name="Otani M."/>
            <person name="Fukuda T."/>
            <person name="Manabe T."/>
            <person name="Gomi K."/>
            <person name="Tabuchi M."/>
            <person name="Akimitsu K."/>
            <person name="Kataoka I."/>
        </authorList>
    </citation>
    <scope>NUCLEOTIDE SEQUENCE [LARGE SCALE GENOMIC DNA]</scope>
    <source>
        <strain evidence="3">cv. Fuchu</strain>
    </source>
</reference>
<evidence type="ECO:0000256" key="1">
    <source>
        <dbReference type="SAM" id="MobiDB-lite"/>
    </source>
</evidence>
<comment type="caution">
    <text evidence="2">The sequence shown here is derived from an EMBL/GenBank/DDBJ whole genome shotgun (WGS) entry which is preliminary data.</text>
</comment>
<organism evidence="2 3">
    <name type="scientific">Actinidia rufa</name>
    <dbReference type="NCBI Taxonomy" id="165716"/>
    <lineage>
        <taxon>Eukaryota</taxon>
        <taxon>Viridiplantae</taxon>
        <taxon>Streptophyta</taxon>
        <taxon>Embryophyta</taxon>
        <taxon>Tracheophyta</taxon>
        <taxon>Spermatophyta</taxon>
        <taxon>Magnoliopsida</taxon>
        <taxon>eudicotyledons</taxon>
        <taxon>Gunneridae</taxon>
        <taxon>Pentapetalae</taxon>
        <taxon>asterids</taxon>
        <taxon>Ericales</taxon>
        <taxon>Actinidiaceae</taxon>
        <taxon>Actinidia</taxon>
    </lineage>
</organism>
<proteinExistence type="predicted"/>
<protein>
    <submittedName>
        <fullName evidence="2">Uncharacterized protein</fullName>
    </submittedName>
</protein>
<feature type="region of interest" description="Disordered" evidence="1">
    <location>
        <begin position="67"/>
        <end position="113"/>
    </location>
</feature>
<dbReference type="Proteomes" id="UP000585474">
    <property type="component" value="Unassembled WGS sequence"/>
</dbReference>
<evidence type="ECO:0000313" key="3">
    <source>
        <dbReference type="Proteomes" id="UP000585474"/>
    </source>
</evidence>
<sequence>MANAGQQLGQLGSARGQRLGQRRLGSVNRSTAWVDWSKAWFGHSNSCVGHVWGGSVHRLLPLAARGARGSDAPKLQAARGGASGRPDLMRFGARASSRRDESGGGRSSSPLTSQHSLISHHLSLSVLSSHSTTTLTLSRSLSAISTLPQPICTQQQAVCSPVIPQGLHLAPPPASSLWQPFSIYRP</sequence>
<evidence type="ECO:0000313" key="2">
    <source>
        <dbReference type="EMBL" id="GFY85451.1"/>
    </source>
</evidence>
<gene>
    <name evidence="2" type="ORF">Acr_04g0001890</name>
</gene>